<feature type="domain" description="Zinc transporter ZIP4/12 EF-hand" evidence="7">
    <location>
        <begin position="92"/>
        <end position="179"/>
    </location>
</feature>
<evidence type="ECO:0000256" key="2">
    <source>
        <dbReference type="ARBA" id="ARBA00006939"/>
    </source>
</evidence>
<dbReference type="InterPro" id="IPR050799">
    <property type="entry name" value="ZIP_Transporter"/>
</dbReference>
<dbReference type="PANTHER" id="PTHR12191">
    <property type="entry name" value="SOLUTE CARRIER FAMILY 39"/>
    <property type="match status" value="1"/>
</dbReference>
<keyword evidence="3 6" id="KW-0812">Transmembrane</keyword>
<proteinExistence type="inferred from homology"/>
<gene>
    <name evidence="8" type="ORF">MEDL_57034</name>
</gene>
<feature type="transmembrane region" description="Helical" evidence="6">
    <location>
        <begin position="431"/>
        <end position="451"/>
    </location>
</feature>
<evidence type="ECO:0000256" key="3">
    <source>
        <dbReference type="ARBA" id="ARBA00022692"/>
    </source>
</evidence>
<evidence type="ECO:0000256" key="6">
    <source>
        <dbReference type="SAM" id="Phobius"/>
    </source>
</evidence>
<name>A0A8S3UQJ1_MYTED</name>
<evidence type="ECO:0000256" key="1">
    <source>
        <dbReference type="ARBA" id="ARBA00004141"/>
    </source>
</evidence>
<comment type="caution">
    <text evidence="8">The sequence shown here is derived from an EMBL/GenBank/DDBJ whole genome shotgun (WGS) entry which is preliminary data.</text>
</comment>
<reference evidence="8" key="1">
    <citation type="submission" date="2021-03" db="EMBL/GenBank/DDBJ databases">
        <authorList>
            <person name="Bekaert M."/>
        </authorList>
    </citation>
    <scope>NUCLEOTIDE SEQUENCE</scope>
</reference>
<feature type="transmembrane region" description="Helical" evidence="6">
    <location>
        <begin position="285"/>
        <end position="305"/>
    </location>
</feature>
<dbReference type="InterPro" id="IPR049406">
    <property type="entry name" value="ZIP4_12_EF-hand"/>
</dbReference>
<dbReference type="OrthoDB" id="200954at2759"/>
<dbReference type="GO" id="GO:0005385">
    <property type="term" value="F:zinc ion transmembrane transporter activity"/>
    <property type="evidence" value="ECO:0007669"/>
    <property type="project" value="TreeGrafter"/>
</dbReference>
<dbReference type="GO" id="GO:0030003">
    <property type="term" value="P:intracellular monoatomic cation homeostasis"/>
    <property type="evidence" value="ECO:0007669"/>
    <property type="project" value="TreeGrafter"/>
</dbReference>
<protein>
    <submittedName>
        <fullName evidence="8">SLC39A5</fullName>
    </submittedName>
</protein>
<feature type="transmembrane region" description="Helical" evidence="6">
    <location>
        <begin position="457"/>
        <end position="474"/>
    </location>
</feature>
<dbReference type="GO" id="GO:0071578">
    <property type="term" value="P:zinc ion import across plasma membrane"/>
    <property type="evidence" value="ECO:0007669"/>
    <property type="project" value="TreeGrafter"/>
</dbReference>
<feature type="transmembrane region" description="Helical" evidence="6">
    <location>
        <begin position="495"/>
        <end position="515"/>
    </location>
</feature>
<dbReference type="EMBL" id="CAJPWZ010002753">
    <property type="protein sequence ID" value="CAG2245006.1"/>
    <property type="molecule type" value="Genomic_DNA"/>
</dbReference>
<evidence type="ECO:0000256" key="4">
    <source>
        <dbReference type="ARBA" id="ARBA00022989"/>
    </source>
</evidence>
<feature type="transmembrane region" description="Helical" evidence="6">
    <location>
        <begin position="242"/>
        <end position="265"/>
    </location>
</feature>
<dbReference type="GO" id="GO:0005886">
    <property type="term" value="C:plasma membrane"/>
    <property type="evidence" value="ECO:0007669"/>
    <property type="project" value="TreeGrafter"/>
</dbReference>
<dbReference type="Pfam" id="PF02535">
    <property type="entry name" value="Zip"/>
    <property type="match status" value="1"/>
</dbReference>
<sequence>MMTRIPIVNVTIVCYLVHTYYVFGSDYNGQDADFRTNNHSKSLDSNIFIDSLFIKYGNKTVMTFEGFEHLMNGIELGNIILEDSVDAHHILGSNDTDFKSLHHGNHSHVVDISHQLPEHKRKRRHVHYESERPMVTESSDILKMCLSPGQILNLYDIHEDEVITMQDFLQLCPALIVQLDQRRCLKMDVLIRYRSFVTPTTLGTKAWGYGFVCLIIISISGLLVISLVPLLQRISFDGILQFLISLAVGALTGDAMLHLLPHALVPEVETDHEHDHESGSHSHENVYKALCGLSTIYFFFLISRIQTIIANSRMKENNNKLVKIPEQNEKLNTEGIEILDFEQEYDVQIHHNHGHTHTHAVPNSVSGMLWRIIVGDGIHNFSDGLAIGVAFANSITGGVSTSIAVLCHELPHEMGDFAMLLKKGMSVKRAVLFNCLSSLLSCIGMVIGIAVGNIGAVSLWIFVAIAGMFIYISLVDMLPELTSVTDGEKHSWRRLFVQICGLGVGTGIMLAIAIYEETIKTMLE</sequence>
<dbReference type="PANTHER" id="PTHR12191:SF37">
    <property type="entry name" value="ZINC TRANSPORTER FOI"/>
    <property type="match status" value="1"/>
</dbReference>
<comment type="similarity">
    <text evidence="2">Belongs to the ZIP transporter (TC 2.A.5) family.</text>
</comment>
<organism evidence="8 9">
    <name type="scientific">Mytilus edulis</name>
    <name type="common">Blue mussel</name>
    <dbReference type="NCBI Taxonomy" id="6550"/>
    <lineage>
        <taxon>Eukaryota</taxon>
        <taxon>Metazoa</taxon>
        <taxon>Spiralia</taxon>
        <taxon>Lophotrochozoa</taxon>
        <taxon>Mollusca</taxon>
        <taxon>Bivalvia</taxon>
        <taxon>Autobranchia</taxon>
        <taxon>Pteriomorphia</taxon>
        <taxon>Mytilida</taxon>
        <taxon>Mytiloidea</taxon>
        <taxon>Mytilidae</taxon>
        <taxon>Mytilinae</taxon>
        <taxon>Mytilus</taxon>
    </lineage>
</organism>
<feature type="transmembrane region" description="Helical" evidence="6">
    <location>
        <begin position="206"/>
        <end position="230"/>
    </location>
</feature>
<dbReference type="GO" id="GO:0140410">
    <property type="term" value="F:monoatomic cation:bicarbonate symporter activity"/>
    <property type="evidence" value="ECO:0007669"/>
    <property type="project" value="TreeGrafter"/>
</dbReference>
<evidence type="ECO:0000256" key="5">
    <source>
        <dbReference type="ARBA" id="ARBA00023136"/>
    </source>
</evidence>
<dbReference type="AlphaFoldDB" id="A0A8S3UQJ1"/>
<evidence type="ECO:0000313" key="9">
    <source>
        <dbReference type="Proteomes" id="UP000683360"/>
    </source>
</evidence>
<dbReference type="InterPro" id="IPR003689">
    <property type="entry name" value="ZIP"/>
</dbReference>
<evidence type="ECO:0000259" key="7">
    <source>
        <dbReference type="Pfam" id="PF21116"/>
    </source>
</evidence>
<keyword evidence="4 6" id="KW-1133">Transmembrane helix</keyword>
<evidence type="ECO:0000313" key="8">
    <source>
        <dbReference type="EMBL" id="CAG2245006.1"/>
    </source>
</evidence>
<dbReference type="Pfam" id="PF21116">
    <property type="entry name" value="EF-hand_Zip"/>
    <property type="match status" value="1"/>
</dbReference>
<accession>A0A8S3UQJ1</accession>
<dbReference type="Proteomes" id="UP000683360">
    <property type="component" value="Unassembled WGS sequence"/>
</dbReference>
<keyword evidence="5 6" id="KW-0472">Membrane</keyword>
<keyword evidence="9" id="KW-1185">Reference proteome</keyword>
<comment type="subcellular location">
    <subcellularLocation>
        <location evidence="1">Membrane</location>
        <topology evidence="1">Multi-pass membrane protein</topology>
    </subcellularLocation>
</comment>